<evidence type="ECO:0000256" key="8">
    <source>
        <dbReference type="SAM" id="Phobius"/>
    </source>
</evidence>
<dbReference type="PROSITE" id="PS00798">
    <property type="entry name" value="ALDOKETO_REDUCTASE_1"/>
    <property type="match status" value="1"/>
</dbReference>
<feature type="transmembrane region" description="Helical" evidence="8">
    <location>
        <begin position="526"/>
        <end position="544"/>
    </location>
</feature>
<dbReference type="PROSITE" id="PS00062">
    <property type="entry name" value="ALDOKETO_REDUCTASE_2"/>
    <property type="match status" value="1"/>
</dbReference>
<feature type="transmembrane region" description="Helical" evidence="8">
    <location>
        <begin position="613"/>
        <end position="636"/>
    </location>
</feature>
<protein>
    <submittedName>
        <fullName evidence="11">MFS domain-containing protein</fullName>
    </submittedName>
</protein>
<evidence type="ECO:0000259" key="9">
    <source>
        <dbReference type="PROSITE" id="PS50850"/>
    </source>
</evidence>
<dbReference type="InterPro" id="IPR018170">
    <property type="entry name" value="Aldo/ket_reductase_CS"/>
</dbReference>
<evidence type="ECO:0000256" key="1">
    <source>
        <dbReference type="ARBA" id="ARBA00004141"/>
    </source>
</evidence>
<dbReference type="InterPro" id="IPR020471">
    <property type="entry name" value="AKR"/>
</dbReference>
<dbReference type="Proteomes" id="UP000095280">
    <property type="component" value="Unplaced"/>
</dbReference>
<dbReference type="PROSITE" id="PS00217">
    <property type="entry name" value="SUGAR_TRANSPORT_2"/>
    <property type="match status" value="1"/>
</dbReference>
<dbReference type="InterPro" id="IPR005829">
    <property type="entry name" value="Sugar_transporter_CS"/>
</dbReference>
<keyword evidence="6" id="KW-0560">Oxidoreductase</keyword>
<dbReference type="InterPro" id="IPR036259">
    <property type="entry name" value="MFS_trans_sf"/>
</dbReference>
<feature type="transmembrane region" description="Helical" evidence="8">
    <location>
        <begin position="656"/>
        <end position="677"/>
    </location>
</feature>
<keyword evidence="7 8" id="KW-0472">Membrane</keyword>
<evidence type="ECO:0000256" key="3">
    <source>
        <dbReference type="ARBA" id="ARBA00022692"/>
    </source>
</evidence>
<dbReference type="Gene3D" id="1.20.1250.20">
    <property type="entry name" value="MFS general substrate transporter like domains"/>
    <property type="match status" value="1"/>
</dbReference>
<evidence type="ECO:0000256" key="7">
    <source>
        <dbReference type="ARBA" id="ARBA00023136"/>
    </source>
</evidence>
<keyword evidence="5 8" id="KW-1133">Transmembrane helix</keyword>
<evidence type="ECO:0000256" key="2">
    <source>
        <dbReference type="ARBA" id="ARBA00007905"/>
    </source>
</evidence>
<dbReference type="GO" id="GO:0016491">
    <property type="term" value="F:oxidoreductase activity"/>
    <property type="evidence" value="ECO:0007669"/>
    <property type="project" value="UniProtKB-KW"/>
</dbReference>
<dbReference type="GO" id="GO:0016020">
    <property type="term" value="C:membrane"/>
    <property type="evidence" value="ECO:0007669"/>
    <property type="project" value="UniProtKB-SubCell"/>
</dbReference>
<keyword evidence="4" id="KW-0521">NADP</keyword>
<sequence>PNNILIGRALLPVSAVGRQAVGGNRFAQPGIGRAKLIGQGRQRRFERLRLDRAVLRLVVAWFGSDPFESGQNLGHSRPHTRPSGQLGLQAELALAGQSLQAVQIGRAPAGFAAAVRILIGFAFLLLLLLRFLLLLRVFSSSLSSSSAIAGHVLGRRGVKHRFYNPRRSSAAAAASSSAFAIAEFHIGTSCISFSSSWRLVNHYRSWAPKGEVCSAVKAAIDVGYRHIDCAAAYGNEDEVGDAIAAKLSEGAVCREDLFVTSKLWNTYHRPDLVKVACKKSLENLKLSYLDLYLIHWPMAYVEDREFFPKDENGKFIFSEVDYLDTWKAMEQLVDEGLAKAVGVSNFNSEQLGRILANCRIPPACLQIESSPYFVNGRLIDFAQRAGITVVAYSPLGSPKRPWAKPGDPQLLDEPLLKAIGAKYGKSPAQVVLRFQLERNVGVVPNDEAPSDERPLISDDAASVVAGKDGDVDIETALDQAGYGRLHLAVMSLCAWACTSDAVEIVCVSFILPAAECDLGLTSFDKGALNAVIFAGMLVGGLLWGAAGDAVGRRATLIWSLTVNATGGLASCLAPNFWTFLALRFLSGLGVGGSYPVIFSYYSEWQSRRRRGAAVAALSCCWMLGGLITAAGAWLVVPRPGWTPFNLFGGSVPFHSWRLFVALCSLPSLTSAALFPCVPESPKYLLQ</sequence>
<feature type="transmembrane region" description="Helical" evidence="8">
    <location>
        <begin position="556"/>
        <end position="577"/>
    </location>
</feature>
<evidence type="ECO:0000313" key="10">
    <source>
        <dbReference type="Proteomes" id="UP000095280"/>
    </source>
</evidence>
<comment type="similarity">
    <text evidence="2">Belongs to the aldo/keto reductase family.</text>
</comment>
<comment type="subcellular location">
    <subcellularLocation>
        <location evidence="1">Membrane</location>
        <topology evidence="1">Multi-pass membrane protein</topology>
    </subcellularLocation>
</comment>
<evidence type="ECO:0000256" key="4">
    <source>
        <dbReference type="ARBA" id="ARBA00022857"/>
    </source>
</evidence>
<dbReference type="FunFam" id="3.20.20.100:FF:000006">
    <property type="entry name" value="Aldo-keto reductase family 1 member A1"/>
    <property type="match status" value="1"/>
</dbReference>
<dbReference type="PROSITE" id="PS50850">
    <property type="entry name" value="MFS"/>
    <property type="match status" value="1"/>
</dbReference>
<name>A0A1I8IZL9_9PLAT</name>
<dbReference type="SUPFAM" id="SSF103473">
    <property type="entry name" value="MFS general substrate transporter"/>
    <property type="match status" value="1"/>
</dbReference>
<dbReference type="WBParaSite" id="maker-uti_cns_0042088-snap-gene-0.2-mRNA-1">
    <property type="protein sequence ID" value="maker-uti_cns_0042088-snap-gene-0.2-mRNA-1"/>
    <property type="gene ID" value="maker-uti_cns_0042088-snap-gene-0.2"/>
</dbReference>
<evidence type="ECO:0000256" key="5">
    <source>
        <dbReference type="ARBA" id="ARBA00022989"/>
    </source>
</evidence>
<keyword evidence="10" id="KW-1185">Reference proteome</keyword>
<organism evidence="10 11">
    <name type="scientific">Macrostomum lignano</name>
    <dbReference type="NCBI Taxonomy" id="282301"/>
    <lineage>
        <taxon>Eukaryota</taxon>
        <taxon>Metazoa</taxon>
        <taxon>Spiralia</taxon>
        <taxon>Lophotrochozoa</taxon>
        <taxon>Platyhelminthes</taxon>
        <taxon>Rhabditophora</taxon>
        <taxon>Macrostomorpha</taxon>
        <taxon>Macrostomida</taxon>
        <taxon>Macrostomidae</taxon>
        <taxon>Macrostomum</taxon>
    </lineage>
</organism>
<dbReference type="Pfam" id="PF00248">
    <property type="entry name" value="Aldo_ket_red"/>
    <property type="match status" value="1"/>
</dbReference>
<dbReference type="PANTHER" id="PTHR11732">
    <property type="entry name" value="ALDO/KETO REDUCTASE"/>
    <property type="match status" value="1"/>
</dbReference>
<dbReference type="PRINTS" id="PR00069">
    <property type="entry name" value="ALDKETRDTASE"/>
</dbReference>
<evidence type="ECO:0000313" key="11">
    <source>
        <dbReference type="WBParaSite" id="maker-uti_cns_0042088-snap-gene-0.2-mRNA-1"/>
    </source>
</evidence>
<feature type="transmembrane region" description="Helical" evidence="8">
    <location>
        <begin position="113"/>
        <end position="135"/>
    </location>
</feature>
<dbReference type="InterPro" id="IPR011701">
    <property type="entry name" value="MFS"/>
</dbReference>
<reference evidence="11" key="1">
    <citation type="submission" date="2016-11" db="UniProtKB">
        <authorList>
            <consortium name="WormBaseParasite"/>
        </authorList>
    </citation>
    <scope>IDENTIFICATION</scope>
</reference>
<feature type="domain" description="Major facilitator superfamily (MFS) profile" evidence="9">
    <location>
        <begin position="489"/>
        <end position="686"/>
    </location>
</feature>
<feature type="transmembrane region" description="Helical" evidence="8">
    <location>
        <begin position="583"/>
        <end position="601"/>
    </location>
</feature>
<dbReference type="AlphaFoldDB" id="A0A1I8IZL9"/>
<dbReference type="InterPro" id="IPR020846">
    <property type="entry name" value="MFS_dom"/>
</dbReference>
<evidence type="ECO:0000256" key="6">
    <source>
        <dbReference type="ARBA" id="ARBA00023002"/>
    </source>
</evidence>
<proteinExistence type="inferred from homology"/>
<accession>A0A1I8IZL9</accession>
<dbReference type="InterPro" id="IPR036812">
    <property type="entry name" value="NAD(P)_OxRdtase_dom_sf"/>
</dbReference>
<dbReference type="InterPro" id="IPR023210">
    <property type="entry name" value="NADP_OxRdtase_dom"/>
</dbReference>
<dbReference type="Gene3D" id="3.20.20.100">
    <property type="entry name" value="NADP-dependent oxidoreductase domain"/>
    <property type="match status" value="1"/>
</dbReference>
<keyword evidence="3 8" id="KW-0812">Transmembrane</keyword>
<dbReference type="GO" id="GO:0022857">
    <property type="term" value="F:transmembrane transporter activity"/>
    <property type="evidence" value="ECO:0007669"/>
    <property type="project" value="InterPro"/>
</dbReference>
<dbReference type="SUPFAM" id="SSF51430">
    <property type="entry name" value="NAD(P)-linked oxidoreductase"/>
    <property type="match status" value="1"/>
</dbReference>
<dbReference type="Pfam" id="PF07690">
    <property type="entry name" value="MFS_1"/>
    <property type="match status" value="1"/>
</dbReference>